<name>A0A645G4S7_9ZZZZ</name>
<dbReference type="AlphaFoldDB" id="A0A645G4S7"/>
<reference evidence="2" key="1">
    <citation type="submission" date="2019-08" db="EMBL/GenBank/DDBJ databases">
        <authorList>
            <person name="Kucharzyk K."/>
            <person name="Murdoch R.W."/>
            <person name="Higgins S."/>
            <person name="Loffler F."/>
        </authorList>
    </citation>
    <scope>NUCLEOTIDE SEQUENCE</scope>
</reference>
<evidence type="ECO:0000313" key="2">
    <source>
        <dbReference type="EMBL" id="MPN20962.1"/>
    </source>
</evidence>
<keyword evidence="1" id="KW-0812">Transmembrane</keyword>
<sequence>MAGRNSGKNRGLLKFYFQLFVGQLIQFTAGNGLLPLLHYADFAGNGLRRQNMVAGEH</sequence>
<protein>
    <submittedName>
        <fullName evidence="2">Uncharacterized protein</fullName>
    </submittedName>
</protein>
<proteinExistence type="predicted"/>
<gene>
    <name evidence="2" type="ORF">SDC9_168341</name>
</gene>
<keyword evidence="1" id="KW-0472">Membrane</keyword>
<comment type="caution">
    <text evidence="2">The sequence shown here is derived from an EMBL/GenBank/DDBJ whole genome shotgun (WGS) entry which is preliminary data.</text>
</comment>
<organism evidence="2">
    <name type="scientific">bioreactor metagenome</name>
    <dbReference type="NCBI Taxonomy" id="1076179"/>
    <lineage>
        <taxon>unclassified sequences</taxon>
        <taxon>metagenomes</taxon>
        <taxon>ecological metagenomes</taxon>
    </lineage>
</organism>
<dbReference type="EMBL" id="VSSQ01068823">
    <property type="protein sequence ID" value="MPN20962.1"/>
    <property type="molecule type" value="Genomic_DNA"/>
</dbReference>
<keyword evidence="1" id="KW-1133">Transmembrane helix</keyword>
<accession>A0A645G4S7</accession>
<feature type="transmembrane region" description="Helical" evidence="1">
    <location>
        <begin position="12"/>
        <end position="29"/>
    </location>
</feature>
<evidence type="ECO:0000256" key="1">
    <source>
        <dbReference type="SAM" id="Phobius"/>
    </source>
</evidence>